<dbReference type="GO" id="GO:0016874">
    <property type="term" value="F:ligase activity"/>
    <property type="evidence" value="ECO:0007669"/>
    <property type="project" value="UniProtKB-KW"/>
</dbReference>
<accession>A0ABQ1HHS0</accession>
<dbReference type="EMBL" id="BMGA01000003">
    <property type="protein sequence ID" value="GGA76856.1"/>
    <property type="molecule type" value="Genomic_DNA"/>
</dbReference>
<comment type="caution">
    <text evidence="2">The sequence shown here is derived from an EMBL/GenBank/DDBJ whole genome shotgun (WGS) entry which is preliminary data.</text>
</comment>
<dbReference type="Pfam" id="PF06094">
    <property type="entry name" value="GGACT"/>
    <property type="match status" value="1"/>
</dbReference>
<reference evidence="3" key="1">
    <citation type="journal article" date="2019" name="Int. J. Syst. Evol. Microbiol.">
        <title>The Global Catalogue of Microorganisms (GCM) 10K type strain sequencing project: providing services to taxonomists for standard genome sequencing and annotation.</title>
        <authorList>
            <consortium name="The Broad Institute Genomics Platform"/>
            <consortium name="The Broad Institute Genome Sequencing Center for Infectious Disease"/>
            <person name="Wu L."/>
            <person name="Ma J."/>
        </authorList>
    </citation>
    <scope>NUCLEOTIDE SEQUENCE [LARGE SCALE GENOMIC DNA]</scope>
    <source>
        <strain evidence="3">CGMCC 1.12811</strain>
    </source>
</reference>
<evidence type="ECO:0000313" key="2">
    <source>
        <dbReference type="EMBL" id="GGA76856.1"/>
    </source>
</evidence>
<dbReference type="InterPro" id="IPR009288">
    <property type="entry name" value="AIG2-like_dom"/>
</dbReference>
<evidence type="ECO:0000313" key="3">
    <source>
        <dbReference type="Proteomes" id="UP000658793"/>
    </source>
</evidence>
<dbReference type="SUPFAM" id="SSF110857">
    <property type="entry name" value="Gamma-glutamyl cyclotransferase-like"/>
    <property type="match status" value="1"/>
</dbReference>
<dbReference type="Proteomes" id="UP000658793">
    <property type="component" value="Unassembled WGS sequence"/>
</dbReference>
<name>A0ABQ1HHS0_9FLAO</name>
<dbReference type="RefSeq" id="WP_188493859.1">
    <property type="nucleotide sequence ID" value="NZ_BMGA01000003.1"/>
</dbReference>
<evidence type="ECO:0000259" key="1">
    <source>
        <dbReference type="Pfam" id="PF06094"/>
    </source>
</evidence>
<dbReference type="CDD" id="cd06661">
    <property type="entry name" value="GGCT_like"/>
    <property type="match status" value="1"/>
</dbReference>
<dbReference type="Gene3D" id="3.10.490.10">
    <property type="entry name" value="Gamma-glutamyl cyclotransferase-like"/>
    <property type="match status" value="1"/>
</dbReference>
<keyword evidence="2" id="KW-0436">Ligase</keyword>
<dbReference type="InterPro" id="IPR013024">
    <property type="entry name" value="GGCT-like"/>
</dbReference>
<gene>
    <name evidence="2" type="ORF">GCM10008015_16850</name>
</gene>
<organism evidence="2 3">
    <name type="scientific">Flavobacterium palustre</name>
    <dbReference type="NCBI Taxonomy" id="1476463"/>
    <lineage>
        <taxon>Bacteria</taxon>
        <taxon>Pseudomonadati</taxon>
        <taxon>Bacteroidota</taxon>
        <taxon>Flavobacteriia</taxon>
        <taxon>Flavobacteriales</taxon>
        <taxon>Flavobacteriaceae</taxon>
        <taxon>Flavobacterium</taxon>
    </lineage>
</organism>
<protein>
    <submittedName>
        <fullName evidence="2">UDP-N-acetylmuramate--alanine ligase</fullName>
    </submittedName>
</protein>
<feature type="domain" description="Gamma-glutamylcyclotransferase AIG2-like" evidence="1">
    <location>
        <begin position="4"/>
        <end position="104"/>
    </location>
</feature>
<proteinExistence type="predicted"/>
<dbReference type="InterPro" id="IPR036568">
    <property type="entry name" value="GGCT-like_sf"/>
</dbReference>
<keyword evidence="3" id="KW-1185">Reference proteome</keyword>
<sequence>MEKLFAYGTLKDKNIQENIFGRTLKGVPDRLIGYVINYIEIEEEFGLEKYPIIVATNNPEDIVNGVVYDISEKDVYLADTYEGLHYKRIEVTLESLQTAWAYIVTN</sequence>